<sequence length="238" mass="25845">MENMNLQIPRHAATLRLLVEERIRSAIASGHFKPGQRLIERELCEQIGVGRTSIREALRQLEAEGLVNTVPHRGPEVSSITYDEARQLYQVRGLLEGFAGRNFAEQGSEAEIAALGAAVERFAAAAAGTERGELIAAKTHFYAVLMDGAGNMFIKQMLTLLHNRITVLRVTSMTQAGRLADSVAEIRDIYEAIRTRNGPAAAEACQIHIERAAKIALAVLAKGPEGGDKRPTEPAAAR</sequence>
<dbReference type="PANTHER" id="PTHR43537">
    <property type="entry name" value="TRANSCRIPTIONAL REGULATOR, GNTR FAMILY"/>
    <property type="match status" value="1"/>
</dbReference>
<dbReference type="PANTHER" id="PTHR43537:SF24">
    <property type="entry name" value="GLUCONATE OPERON TRANSCRIPTIONAL REPRESSOR"/>
    <property type="match status" value="1"/>
</dbReference>
<evidence type="ECO:0000313" key="6">
    <source>
        <dbReference type="Proteomes" id="UP000298781"/>
    </source>
</evidence>
<dbReference type="CDD" id="cd07377">
    <property type="entry name" value="WHTH_GntR"/>
    <property type="match status" value="1"/>
</dbReference>
<dbReference type="Pfam" id="PF00392">
    <property type="entry name" value="GntR"/>
    <property type="match status" value="1"/>
</dbReference>
<dbReference type="InterPro" id="IPR036390">
    <property type="entry name" value="WH_DNA-bd_sf"/>
</dbReference>
<dbReference type="Gene3D" id="1.10.10.10">
    <property type="entry name" value="Winged helix-like DNA-binding domain superfamily/Winged helix DNA-binding domain"/>
    <property type="match status" value="1"/>
</dbReference>
<keyword evidence="6" id="KW-1185">Reference proteome</keyword>
<dbReference type="SUPFAM" id="SSF46785">
    <property type="entry name" value="Winged helix' DNA-binding domain"/>
    <property type="match status" value="1"/>
</dbReference>
<dbReference type="SMART" id="SM00895">
    <property type="entry name" value="FCD"/>
    <property type="match status" value="1"/>
</dbReference>
<dbReference type="InterPro" id="IPR011711">
    <property type="entry name" value="GntR_C"/>
</dbReference>
<feature type="domain" description="HTH gntR-type" evidence="4">
    <location>
        <begin position="13"/>
        <end position="80"/>
    </location>
</feature>
<evidence type="ECO:0000256" key="2">
    <source>
        <dbReference type="ARBA" id="ARBA00023125"/>
    </source>
</evidence>
<organism evidence="5 6">
    <name type="scientific">Phreatobacter stygius</name>
    <dbReference type="NCBI Taxonomy" id="1940610"/>
    <lineage>
        <taxon>Bacteria</taxon>
        <taxon>Pseudomonadati</taxon>
        <taxon>Pseudomonadota</taxon>
        <taxon>Alphaproteobacteria</taxon>
        <taxon>Hyphomicrobiales</taxon>
        <taxon>Phreatobacteraceae</taxon>
        <taxon>Phreatobacter</taxon>
    </lineage>
</organism>
<evidence type="ECO:0000256" key="1">
    <source>
        <dbReference type="ARBA" id="ARBA00023015"/>
    </source>
</evidence>
<dbReference type="SUPFAM" id="SSF48008">
    <property type="entry name" value="GntR ligand-binding domain-like"/>
    <property type="match status" value="1"/>
</dbReference>
<dbReference type="Pfam" id="PF07729">
    <property type="entry name" value="FCD"/>
    <property type="match status" value="1"/>
</dbReference>
<gene>
    <name evidence="5" type="ORF">E8M01_25775</name>
</gene>
<dbReference type="GO" id="GO:0003677">
    <property type="term" value="F:DNA binding"/>
    <property type="evidence" value="ECO:0007669"/>
    <property type="project" value="UniProtKB-KW"/>
</dbReference>
<dbReference type="SMART" id="SM00345">
    <property type="entry name" value="HTH_GNTR"/>
    <property type="match status" value="1"/>
</dbReference>
<dbReference type="PROSITE" id="PS50949">
    <property type="entry name" value="HTH_GNTR"/>
    <property type="match status" value="1"/>
</dbReference>
<evidence type="ECO:0000256" key="3">
    <source>
        <dbReference type="ARBA" id="ARBA00023163"/>
    </source>
</evidence>
<accession>A0A4D7B8E8</accession>
<evidence type="ECO:0000259" key="4">
    <source>
        <dbReference type="PROSITE" id="PS50949"/>
    </source>
</evidence>
<dbReference type="RefSeq" id="WP_136964835.1">
    <property type="nucleotide sequence ID" value="NZ_CP039690.1"/>
</dbReference>
<evidence type="ECO:0000313" key="5">
    <source>
        <dbReference type="EMBL" id="QCI69431.1"/>
    </source>
</evidence>
<dbReference type="InterPro" id="IPR008920">
    <property type="entry name" value="TF_FadR/GntR_C"/>
</dbReference>
<keyword evidence="3" id="KW-0804">Transcription</keyword>
<dbReference type="PRINTS" id="PR00035">
    <property type="entry name" value="HTHGNTR"/>
</dbReference>
<dbReference type="Gene3D" id="1.20.120.530">
    <property type="entry name" value="GntR ligand-binding domain-like"/>
    <property type="match status" value="1"/>
</dbReference>
<dbReference type="KEGG" id="pstg:E8M01_25775"/>
<dbReference type="EMBL" id="CP039690">
    <property type="protein sequence ID" value="QCI69431.1"/>
    <property type="molecule type" value="Genomic_DNA"/>
</dbReference>
<dbReference type="GO" id="GO:0003700">
    <property type="term" value="F:DNA-binding transcription factor activity"/>
    <property type="evidence" value="ECO:0007669"/>
    <property type="project" value="InterPro"/>
</dbReference>
<dbReference type="InterPro" id="IPR000524">
    <property type="entry name" value="Tscrpt_reg_HTH_GntR"/>
</dbReference>
<name>A0A4D7B8E8_9HYPH</name>
<proteinExistence type="predicted"/>
<reference evidence="5 6" key="1">
    <citation type="submission" date="2019-04" db="EMBL/GenBank/DDBJ databases">
        <title>Phreatobacter aquaticus sp. nov.</title>
        <authorList>
            <person name="Choi A."/>
        </authorList>
    </citation>
    <scope>NUCLEOTIDE SEQUENCE [LARGE SCALE GENOMIC DNA]</scope>
    <source>
        <strain evidence="5 6">KCTC 52518</strain>
    </source>
</reference>
<dbReference type="OrthoDB" id="7846328at2"/>
<keyword evidence="2" id="KW-0238">DNA-binding</keyword>
<protein>
    <submittedName>
        <fullName evidence="5">GntR family transcriptional regulator</fullName>
    </submittedName>
</protein>
<dbReference type="InterPro" id="IPR036388">
    <property type="entry name" value="WH-like_DNA-bd_sf"/>
</dbReference>
<dbReference type="AlphaFoldDB" id="A0A4D7B8E8"/>
<dbReference type="Proteomes" id="UP000298781">
    <property type="component" value="Chromosome"/>
</dbReference>
<keyword evidence="1" id="KW-0805">Transcription regulation</keyword>